<evidence type="ECO:0000259" key="1">
    <source>
        <dbReference type="Pfam" id="PF00535"/>
    </source>
</evidence>
<name>A0A6M3X5U5_9ZZZZ</name>
<proteinExistence type="predicted"/>
<evidence type="ECO:0000313" key="3">
    <source>
        <dbReference type="EMBL" id="QJH92513.1"/>
    </source>
</evidence>
<organism evidence="3">
    <name type="scientific">viral metagenome</name>
    <dbReference type="NCBI Taxonomy" id="1070528"/>
    <lineage>
        <taxon>unclassified sequences</taxon>
        <taxon>metagenomes</taxon>
        <taxon>organismal metagenomes</taxon>
    </lineage>
</organism>
<evidence type="ECO:0000313" key="2">
    <source>
        <dbReference type="EMBL" id="QJB01464.1"/>
    </source>
</evidence>
<dbReference type="InterPro" id="IPR029044">
    <property type="entry name" value="Nucleotide-diphossugar_trans"/>
</dbReference>
<feature type="domain" description="Glycosyltransferase 2-like" evidence="1">
    <location>
        <begin position="21"/>
        <end position="104"/>
    </location>
</feature>
<dbReference type="GO" id="GO:0016740">
    <property type="term" value="F:transferase activity"/>
    <property type="evidence" value="ECO:0007669"/>
    <property type="project" value="UniProtKB-KW"/>
</dbReference>
<dbReference type="Pfam" id="PF00535">
    <property type="entry name" value="Glycos_transf_2"/>
    <property type="match status" value="1"/>
</dbReference>
<accession>A0A6M3X5U5</accession>
<dbReference type="EMBL" id="MT143896">
    <property type="protein sequence ID" value="QJH92513.1"/>
    <property type="molecule type" value="Genomic_DNA"/>
</dbReference>
<dbReference type="SUPFAM" id="SSF53448">
    <property type="entry name" value="Nucleotide-diphospho-sugar transferases"/>
    <property type="match status" value="1"/>
</dbReference>
<sequence length="173" mass="19322">MIDVHVLTHEGTRQDWLDQCLASLQGEPVNVHVVDNAGLSVGEGRARGYAIGMAPYVAYVDSDDYVIPGCFDACLEALQHNHAVVTMERVVAGDFVFPATKPAHNVSVYLRSDVEPYLHLMELSPHTTDWHMRRIIRPVQLPTVGYVWRVHAAGDHHKTIAALEKEHPLWLTA</sequence>
<dbReference type="InterPro" id="IPR001173">
    <property type="entry name" value="Glyco_trans_2-like"/>
</dbReference>
<keyword evidence="3" id="KW-0808">Transferase</keyword>
<dbReference type="EMBL" id="MT143709">
    <property type="protein sequence ID" value="QJB01464.1"/>
    <property type="molecule type" value="Genomic_DNA"/>
</dbReference>
<dbReference type="AlphaFoldDB" id="A0A6M3X5U5"/>
<dbReference type="CDD" id="cd00761">
    <property type="entry name" value="Glyco_tranf_GTA_type"/>
    <property type="match status" value="1"/>
</dbReference>
<protein>
    <submittedName>
        <fullName evidence="3">Putative glycosyltransferase</fullName>
    </submittedName>
</protein>
<gene>
    <name evidence="2" type="ORF">MM171A00102_0023</name>
    <name evidence="3" type="ORF">MM171B00096_0075</name>
</gene>
<dbReference type="Gene3D" id="3.90.550.10">
    <property type="entry name" value="Spore Coat Polysaccharide Biosynthesis Protein SpsA, Chain A"/>
    <property type="match status" value="1"/>
</dbReference>
<reference evidence="3" key="1">
    <citation type="submission" date="2020-03" db="EMBL/GenBank/DDBJ databases">
        <title>The deep terrestrial virosphere.</title>
        <authorList>
            <person name="Holmfeldt K."/>
            <person name="Nilsson E."/>
            <person name="Simone D."/>
            <person name="Lopez-Fernandez M."/>
            <person name="Wu X."/>
            <person name="de Brujin I."/>
            <person name="Lundin D."/>
            <person name="Andersson A."/>
            <person name="Bertilsson S."/>
            <person name="Dopson M."/>
        </authorList>
    </citation>
    <scope>NUCLEOTIDE SEQUENCE</scope>
    <source>
        <strain evidence="2">MM171A00102</strain>
        <strain evidence="3">MM171B00096</strain>
    </source>
</reference>